<dbReference type="VEuPathDB" id="TriTrypDB:BSAL_77705"/>
<dbReference type="EMBL" id="CYKH01000751">
    <property type="protein sequence ID" value="CUG32660.1"/>
    <property type="molecule type" value="Genomic_DNA"/>
</dbReference>
<dbReference type="OrthoDB" id="271329at2759"/>
<evidence type="ECO:0000313" key="1">
    <source>
        <dbReference type="EMBL" id="CUG32660.1"/>
    </source>
</evidence>
<evidence type="ECO:0000313" key="2">
    <source>
        <dbReference type="Proteomes" id="UP000051952"/>
    </source>
</evidence>
<gene>
    <name evidence="1" type="ORF">BSAL_77705</name>
</gene>
<reference evidence="2" key="1">
    <citation type="submission" date="2015-09" db="EMBL/GenBank/DDBJ databases">
        <authorList>
            <consortium name="Pathogen Informatics"/>
        </authorList>
    </citation>
    <scope>NUCLEOTIDE SEQUENCE [LARGE SCALE GENOMIC DNA]</scope>
    <source>
        <strain evidence="2">Lake Konstanz</strain>
    </source>
</reference>
<accession>A0A0S4J5N9</accession>
<dbReference type="AlphaFoldDB" id="A0A0S4J5N9"/>
<dbReference type="OMA" id="EEGHNEW"/>
<proteinExistence type="predicted"/>
<name>A0A0S4J5N9_BODSA</name>
<organism evidence="1 2">
    <name type="scientific">Bodo saltans</name>
    <name type="common">Flagellated protozoan</name>
    <dbReference type="NCBI Taxonomy" id="75058"/>
    <lineage>
        <taxon>Eukaryota</taxon>
        <taxon>Discoba</taxon>
        <taxon>Euglenozoa</taxon>
        <taxon>Kinetoplastea</taxon>
        <taxon>Metakinetoplastina</taxon>
        <taxon>Eubodonida</taxon>
        <taxon>Bodonidae</taxon>
        <taxon>Bodo</taxon>
    </lineage>
</organism>
<protein>
    <submittedName>
        <fullName evidence="1">Uncharacterized protein</fullName>
    </submittedName>
</protein>
<keyword evidence="2" id="KW-1185">Reference proteome</keyword>
<dbReference type="Proteomes" id="UP000051952">
    <property type="component" value="Unassembled WGS sequence"/>
</dbReference>
<sequence length="241" mass="28489">MFISTKALLSRRLLGSATFRLLQQQPGGGYKFFEDMYPKHEPPPRYEYYEDQLNAGYVKSLEPVIQKTESESLQQKHSWEKSDKGYIAPDNFGWAEEWGPEPGEEGHNEWYKKNRMYMSYEEKSRYDMRHSVPLEKGAFRHQDMPLTKKVKASYINLQNEKPQWFDSRERGYWAEYSYEDKRDYIVSAKDDYMNEWLEKPGVTPSNVGQKVAEYNGTGKNQRVVAAPRKPEWELAPIREDD</sequence>